<feature type="domain" description="ABC transporter" evidence="5">
    <location>
        <begin position="19"/>
        <end position="252"/>
    </location>
</feature>
<evidence type="ECO:0000256" key="3">
    <source>
        <dbReference type="ARBA" id="ARBA00022840"/>
    </source>
</evidence>
<dbReference type="RefSeq" id="WP_232242774.1">
    <property type="nucleotide sequence ID" value="NZ_JBHEZZ010000003.1"/>
</dbReference>
<dbReference type="EMBL" id="JBHEZZ010000003">
    <property type="protein sequence ID" value="MFC1401271.1"/>
    <property type="molecule type" value="Genomic_DNA"/>
</dbReference>
<keyword evidence="3 6" id="KW-0067">ATP-binding</keyword>
<dbReference type="InterPro" id="IPR051120">
    <property type="entry name" value="ABC_AA/LPS_Transport"/>
</dbReference>
<accession>A0ABV6UIK2</accession>
<gene>
    <name evidence="6" type="ORF">ACEZDJ_08220</name>
</gene>
<dbReference type="GO" id="GO:0005524">
    <property type="term" value="F:ATP binding"/>
    <property type="evidence" value="ECO:0007669"/>
    <property type="project" value="UniProtKB-KW"/>
</dbReference>
<evidence type="ECO:0000313" key="6">
    <source>
        <dbReference type="EMBL" id="MFC1401271.1"/>
    </source>
</evidence>
<dbReference type="Pfam" id="PF00005">
    <property type="entry name" value="ABC_tran"/>
    <property type="match status" value="1"/>
</dbReference>
<reference evidence="6 7" key="1">
    <citation type="submission" date="2024-09" db="EMBL/GenBank/DDBJ databases">
        <authorList>
            <person name="Lee S.D."/>
        </authorList>
    </citation>
    <scope>NUCLEOTIDE SEQUENCE [LARGE SCALE GENOMIC DNA]</scope>
    <source>
        <strain evidence="6 7">N1-5</strain>
    </source>
</reference>
<dbReference type="InterPro" id="IPR003439">
    <property type="entry name" value="ABC_transporter-like_ATP-bd"/>
</dbReference>
<dbReference type="Gene3D" id="3.40.50.300">
    <property type="entry name" value="P-loop containing nucleotide triphosphate hydrolases"/>
    <property type="match status" value="1"/>
</dbReference>
<dbReference type="Proteomes" id="UP001592528">
    <property type="component" value="Unassembled WGS sequence"/>
</dbReference>
<dbReference type="InterPro" id="IPR027417">
    <property type="entry name" value="P-loop_NTPase"/>
</dbReference>
<name>A0ABV6UIK2_9ACTN</name>
<dbReference type="InterPro" id="IPR003593">
    <property type="entry name" value="AAA+_ATPase"/>
</dbReference>
<keyword evidence="7" id="KW-1185">Reference proteome</keyword>
<dbReference type="PROSITE" id="PS50893">
    <property type="entry name" value="ABC_TRANSPORTER_2"/>
    <property type="match status" value="1"/>
</dbReference>
<keyword evidence="1" id="KW-0813">Transport</keyword>
<comment type="caution">
    <text evidence="6">The sequence shown here is derived from an EMBL/GenBank/DDBJ whole genome shotgun (WGS) entry which is preliminary data.</text>
</comment>
<dbReference type="SMART" id="SM00382">
    <property type="entry name" value="AAA"/>
    <property type="match status" value="1"/>
</dbReference>
<evidence type="ECO:0000313" key="7">
    <source>
        <dbReference type="Proteomes" id="UP001592528"/>
    </source>
</evidence>
<dbReference type="SUPFAM" id="SSF52540">
    <property type="entry name" value="P-loop containing nucleoside triphosphate hydrolases"/>
    <property type="match status" value="1"/>
</dbReference>
<evidence type="ECO:0000256" key="1">
    <source>
        <dbReference type="ARBA" id="ARBA00022448"/>
    </source>
</evidence>
<organism evidence="6 7">
    <name type="scientific">Streptacidiphilus cavernicola</name>
    <dbReference type="NCBI Taxonomy" id="3342716"/>
    <lineage>
        <taxon>Bacteria</taxon>
        <taxon>Bacillati</taxon>
        <taxon>Actinomycetota</taxon>
        <taxon>Actinomycetes</taxon>
        <taxon>Kitasatosporales</taxon>
        <taxon>Streptomycetaceae</taxon>
        <taxon>Streptacidiphilus</taxon>
    </lineage>
</organism>
<evidence type="ECO:0000259" key="5">
    <source>
        <dbReference type="PROSITE" id="PS50893"/>
    </source>
</evidence>
<protein>
    <submittedName>
        <fullName evidence="6">ABC transporter ATP-binding protein</fullName>
    </submittedName>
</protein>
<keyword evidence="2" id="KW-0547">Nucleotide-binding</keyword>
<evidence type="ECO:0000256" key="4">
    <source>
        <dbReference type="SAM" id="MobiDB-lite"/>
    </source>
</evidence>
<evidence type="ECO:0000256" key="2">
    <source>
        <dbReference type="ARBA" id="ARBA00022741"/>
    </source>
</evidence>
<sequence length="254" mass="26469">MSPSPSPRPNPSPSPAPRLSARALVRRFGGVTALDQVSLDLPPGRITALTGHNGAGKSTLFRCLSGADRPDSGQVLLDGRDITRLPEYTRARLGLARTFQQIAVFPGLSVADNLRVGAEQAGRRGRLEADFAVARTLRLLGLDHLADRHASGLPTGTLRLVELGRALSAEPGVLLLDEPAAGLDRAESEQLAVLLTALAADGLAVLLVEHDRELVDRIADRVLTMSAGRILPAVSTSAASTPAPAPSDGAADDA</sequence>
<dbReference type="PANTHER" id="PTHR45772:SF9">
    <property type="entry name" value="CONSERVED COMPONENT OF ABC TRANSPORTER FOR NATURAL AMINO ACIDS"/>
    <property type="match status" value="1"/>
</dbReference>
<dbReference type="PANTHER" id="PTHR45772">
    <property type="entry name" value="CONSERVED COMPONENT OF ABC TRANSPORTER FOR NATURAL AMINO ACIDS-RELATED"/>
    <property type="match status" value="1"/>
</dbReference>
<proteinExistence type="predicted"/>
<feature type="region of interest" description="Disordered" evidence="4">
    <location>
        <begin position="235"/>
        <end position="254"/>
    </location>
</feature>